<dbReference type="GeneTree" id="ENSGT00510000048783"/>
<reference evidence="3" key="3">
    <citation type="submission" date="2025-09" db="UniProtKB">
        <authorList>
            <consortium name="Ensembl"/>
        </authorList>
    </citation>
    <scope>IDENTIFICATION</scope>
    <source>
        <strain evidence="3">Thorbecke</strain>
    </source>
</reference>
<sequence>MGRLVAALLASWVMTMTVRAGRMMSSAPPPQADVTPIAPDVFLAGDLWRLVGGGGPSADPPRRHCLPGGAQPPLSGQGGASPDHILPFLPALHRRLGLWESSLQLSRLSDPGFSVPPPRPPPPHSCLPAPPRVGPTATWPAVCLLSVYPCCSDWSRPPVSFLCLSGSCAQVTCWEPSCLSWGQTGLKTGLLGDRGRLPRFLGPSSPTFTRRPAATPRHAEWISEGDPEAAGSRSQHATWLGCPLAPAGAPGRQDQYGELQDEVTSCSLHRSGHNATHASYTCHMDVFRFMADDIFSVNVTDPTGNHSQECGSFMLADSSEYPWTPGGAESGCPTVPVLWAHSLPAPSKPVCSMPSPPHTVLLCGGATFY</sequence>
<reference evidence="3 4" key="1">
    <citation type="journal article" date="2011" name="Nature">
        <title>A high-resolution map of human evolutionary constraint using 29 mammals.</title>
        <authorList>
            <person name="Lindblad-Toh K."/>
            <person name="Garber M."/>
            <person name="Zuk O."/>
            <person name="Lin M.F."/>
            <person name="Parker B.J."/>
            <person name="Washietl S."/>
            <person name="Kheradpour P."/>
            <person name="Ernst J."/>
            <person name="Jordan G."/>
            <person name="Mauceli E."/>
            <person name="Ward L.D."/>
            <person name="Lowe C.B."/>
            <person name="Holloway A.K."/>
            <person name="Clamp M."/>
            <person name="Gnerre S."/>
            <person name="Alfoldi J."/>
            <person name="Beal K."/>
            <person name="Chang J."/>
            <person name="Clawson H."/>
            <person name="Cuff J."/>
            <person name="Di Palma F."/>
            <person name="Fitzgerald S."/>
            <person name="Flicek P."/>
            <person name="Guttman M."/>
            <person name="Hubisz M.J."/>
            <person name="Jaffe D.B."/>
            <person name="Jungreis I."/>
            <person name="Kent W.J."/>
            <person name="Kostka D."/>
            <person name="Lara M."/>
            <person name="Martins A.L."/>
            <person name="Massingham T."/>
            <person name="Moltke I."/>
            <person name="Raney B.J."/>
            <person name="Rasmussen M.D."/>
            <person name="Robinson J."/>
            <person name="Stark A."/>
            <person name="Vilella A.J."/>
            <person name="Wen J."/>
            <person name="Xie X."/>
            <person name="Zody M.C."/>
            <person name="Baldwin J."/>
            <person name="Bloom T."/>
            <person name="Chin C.W."/>
            <person name="Heiman D."/>
            <person name="Nicol R."/>
            <person name="Nusbaum C."/>
            <person name="Young S."/>
            <person name="Wilkinson J."/>
            <person name="Worley K.C."/>
            <person name="Kovar C.L."/>
            <person name="Muzny D.M."/>
            <person name="Gibbs R.A."/>
            <person name="Cree A."/>
            <person name="Dihn H.H."/>
            <person name="Fowler G."/>
            <person name="Jhangiani S."/>
            <person name="Joshi V."/>
            <person name="Lee S."/>
            <person name="Lewis L.R."/>
            <person name="Nazareth L.V."/>
            <person name="Okwuonu G."/>
            <person name="Santibanez J."/>
            <person name="Warren W.C."/>
            <person name="Mardis E.R."/>
            <person name="Weinstock G.M."/>
            <person name="Wilson R.K."/>
            <person name="Delehaunty K."/>
            <person name="Dooling D."/>
            <person name="Fronik C."/>
            <person name="Fulton L."/>
            <person name="Fulton B."/>
            <person name="Graves T."/>
            <person name="Minx P."/>
            <person name="Sodergren E."/>
            <person name="Birney E."/>
            <person name="Margulies E.H."/>
            <person name="Herrero J."/>
            <person name="Green E.D."/>
            <person name="Haussler D."/>
            <person name="Siepel A."/>
            <person name="Goldman N."/>
            <person name="Pollard K.S."/>
            <person name="Pedersen J.S."/>
            <person name="Lander E.S."/>
            <person name="Kellis M."/>
        </authorList>
    </citation>
    <scope>NUCLEOTIDE SEQUENCE [LARGE SCALE GENOMIC DNA]</scope>
    <source>
        <strain evidence="3 4">Thorbecke inbred</strain>
    </source>
</reference>
<proteinExistence type="predicted"/>
<feature type="region of interest" description="Disordered" evidence="1">
    <location>
        <begin position="53"/>
        <end position="79"/>
    </location>
</feature>
<evidence type="ECO:0000256" key="1">
    <source>
        <dbReference type="SAM" id="MobiDB-lite"/>
    </source>
</evidence>
<accession>A0A5F9DN97</accession>
<dbReference type="InParanoid" id="A0A5F9DN97"/>
<dbReference type="Proteomes" id="UP000001811">
    <property type="component" value="Chromosome 6"/>
</dbReference>
<reference evidence="3" key="2">
    <citation type="submission" date="2025-08" db="UniProtKB">
        <authorList>
            <consortium name="Ensembl"/>
        </authorList>
    </citation>
    <scope>IDENTIFICATION</scope>
    <source>
        <strain evidence="3">Thorbecke</strain>
    </source>
</reference>
<feature type="signal peptide" evidence="2">
    <location>
        <begin position="1"/>
        <end position="20"/>
    </location>
</feature>
<dbReference type="STRING" id="9986.ENSOCUP00000047515"/>
<feature type="chain" id="PRO_5023869893" evidence="2">
    <location>
        <begin position="21"/>
        <end position="369"/>
    </location>
</feature>
<dbReference type="Gene3D" id="2.60.40.10">
    <property type="entry name" value="Immunoglobulins"/>
    <property type="match status" value="1"/>
</dbReference>
<keyword evidence="2" id="KW-0732">Signal</keyword>
<dbReference type="AlphaFoldDB" id="A0A5F9DN97"/>
<evidence type="ECO:0000313" key="4">
    <source>
        <dbReference type="Proteomes" id="UP000001811"/>
    </source>
</evidence>
<protein>
    <submittedName>
        <fullName evidence="3">Uncharacterized protein</fullName>
    </submittedName>
</protein>
<dbReference type="EMBL" id="AAGW02061270">
    <property type="status" value="NOT_ANNOTATED_CDS"/>
    <property type="molecule type" value="Genomic_DNA"/>
</dbReference>
<dbReference type="EMBL" id="AAGW02061271">
    <property type="status" value="NOT_ANNOTATED_CDS"/>
    <property type="molecule type" value="Genomic_DNA"/>
</dbReference>
<keyword evidence="4" id="KW-1185">Reference proteome</keyword>
<name>A0A5F9DN97_RABIT</name>
<dbReference type="SMR" id="A0A5F9DN97"/>
<evidence type="ECO:0000313" key="3">
    <source>
        <dbReference type="Ensembl" id="ENSOCUP00000047515.1"/>
    </source>
</evidence>
<dbReference type="Ensembl" id="ENSOCUT00000055912.1">
    <property type="protein sequence ID" value="ENSOCUP00000047515.1"/>
    <property type="gene ID" value="ENSOCUG00000031900.1"/>
</dbReference>
<dbReference type="Bgee" id="ENSOCUG00000031900">
    <property type="expression patterns" value="Expressed in blood and 3 other cell types or tissues"/>
</dbReference>
<dbReference type="InterPro" id="IPR013783">
    <property type="entry name" value="Ig-like_fold"/>
</dbReference>
<evidence type="ECO:0000256" key="2">
    <source>
        <dbReference type="SAM" id="SignalP"/>
    </source>
</evidence>
<organism evidence="3 4">
    <name type="scientific">Oryctolagus cuniculus</name>
    <name type="common">Rabbit</name>
    <dbReference type="NCBI Taxonomy" id="9986"/>
    <lineage>
        <taxon>Eukaryota</taxon>
        <taxon>Metazoa</taxon>
        <taxon>Chordata</taxon>
        <taxon>Craniata</taxon>
        <taxon>Vertebrata</taxon>
        <taxon>Euteleostomi</taxon>
        <taxon>Mammalia</taxon>
        <taxon>Eutheria</taxon>
        <taxon>Euarchontoglires</taxon>
        <taxon>Glires</taxon>
        <taxon>Lagomorpha</taxon>
        <taxon>Leporidae</taxon>
        <taxon>Oryctolagus</taxon>
    </lineage>
</organism>